<comment type="caution">
    <text evidence="1">The sequence shown here is derived from an EMBL/GenBank/DDBJ whole genome shotgun (WGS) entry which is preliminary data.</text>
</comment>
<name>A0A9P6TF58_9BASI</name>
<sequence length="126" mass="13684">MRRTVSSFQSHYILLHLECAPSFTPDSISLLPLLTKVQVDCFGQLASVETSLIWLDESRFGPSEVVVKLPTTNASQFLAAIPLLPKPINDCYLAISVISHSNSLVSLAACARTDNSSFNYSAPKVA</sequence>
<protein>
    <submittedName>
        <fullName evidence="1">Uncharacterized protein</fullName>
    </submittedName>
</protein>
<dbReference type="EMBL" id="MU167228">
    <property type="protein sequence ID" value="KAG0149395.1"/>
    <property type="molecule type" value="Genomic_DNA"/>
</dbReference>
<reference evidence="1" key="1">
    <citation type="submission" date="2013-11" db="EMBL/GenBank/DDBJ databases">
        <title>Genome sequence of the fusiform rust pathogen reveals effectors for host alternation and coevolution with pine.</title>
        <authorList>
            <consortium name="DOE Joint Genome Institute"/>
            <person name="Smith K."/>
            <person name="Pendleton A."/>
            <person name="Kubisiak T."/>
            <person name="Anderson C."/>
            <person name="Salamov A."/>
            <person name="Aerts A."/>
            <person name="Riley R."/>
            <person name="Clum A."/>
            <person name="Lindquist E."/>
            <person name="Ence D."/>
            <person name="Campbell M."/>
            <person name="Kronenberg Z."/>
            <person name="Feau N."/>
            <person name="Dhillon B."/>
            <person name="Hamelin R."/>
            <person name="Burleigh J."/>
            <person name="Smith J."/>
            <person name="Yandell M."/>
            <person name="Nelson C."/>
            <person name="Grigoriev I."/>
            <person name="Davis J."/>
        </authorList>
    </citation>
    <scope>NUCLEOTIDE SEQUENCE</scope>
    <source>
        <strain evidence="1">G11</strain>
    </source>
</reference>
<evidence type="ECO:0000313" key="2">
    <source>
        <dbReference type="Proteomes" id="UP000886653"/>
    </source>
</evidence>
<dbReference type="OrthoDB" id="2504971at2759"/>
<keyword evidence="2" id="KW-1185">Reference proteome</keyword>
<organism evidence="1 2">
    <name type="scientific">Cronartium quercuum f. sp. fusiforme G11</name>
    <dbReference type="NCBI Taxonomy" id="708437"/>
    <lineage>
        <taxon>Eukaryota</taxon>
        <taxon>Fungi</taxon>
        <taxon>Dikarya</taxon>
        <taxon>Basidiomycota</taxon>
        <taxon>Pucciniomycotina</taxon>
        <taxon>Pucciniomycetes</taxon>
        <taxon>Pucciniales</taxon>
        <taxon>Coleosporiaceae</taxon>
        <taxon>Cronartium</taxon>
    </lineage>
</organism>
<accession>A0A9P6TF58</accession>
<evidence type="ECO:0000313" key="1">
    <source>
        <dbReference type="EMBL" id="KAG0149395.1"/>
    </source>
</evidence>
<dbReference type="Proteomes" id="UP000886653">
    <property type="component" value="Unassembled WGS sequence"/>
</dbReference>
<gene>
    <name evidence="1" type="ORF">CROQUDRAFT_669259</name>
</gene>
<dbReference type="AlphaFoldDB" id="A0A9P6TF58"/>
<proteinExistence type="predicted"/>